<dbReference type="InterPro" id="IPR036097">
    <property type="entry name" value="HisK_dim/P_sf"/>
</dbReference>
<keyword evidence="7" id="KW-0808">Transferase</keyword>
<evidence type="ECO:0000256" key="14">
    <source>
        <dbReference type="ARBA" id="ARBA00023136"/>
    </source>
</evidence>
<comment type="subcellular location">
    <subcellularLocation>
        <location evidence="2">Cell inner membrane</location>
        <topology evidence="2">Multi-pass membrane protein</topology>
    </subcellularLocation>
</comment>
<evidence type="ECO:0000256" key="7">
    <source>
        <dbReference type="ARBA" id="ARBA00022679"/>
    </source>
</evidence>
<evidence type="ECO:0000256" key="10">
    <source>
        <dbReference type="ARBA" id="ARBA00022777"/>
    </source>
</evidence>
<evidence type="ECO:0000256" key="11">
    <source>
        <dbReference type="ARBA" id="ARBA00022840"/>
    </source>
</evidence>
<dbReference type="PROSITE" id="PS50109">
    <property type="entry name" value="HIS_KIN"/>
    <property type="match status" value="1"/>
</dbReference>
<feature type="transmembrane region" description="Helical" evidence="15">
    <location>
        <begin position="21"/>
        <end position="43"/>
    </location>
</feature>
<comment type="caution">
    <text evidence="18">The sequence shown here is derived from an EMBL/GenBank/DDBJ whole genome shotgun (WGS) entry which is preliminary data.</text>
</comment>
<dbReference type="Pfam" id="PF02518">
    <property type="entry name" value="HATPase_c"/>
    <property type="match status" value="1"/>
</dbReference>
<dbReference type="InterPro" id="IPR003661">
    <property type="entry name" value="HisK_dim/P_dom"/>
</dbReference>
<dbReference type="SMART" id="SM00387">
    <property type="entry name" value="HATPase_c"/>
    <property type="match status" value="1"/>
</dbReference>
<evidence type="ECO:0000256" key="3">
    <source>
        <dbReference type="ARBA" id="ARBA00012438"/>
    </source>
</evidence>
<keyword evidence="9" id="KW-0547">Nucleotide-binding</keyword>
<feature type="domain" description="Histidine kinase" evidence="16">
    <location>
        <begin position="245"/>
        <end position="444"/>
    </location>
</feature>
<reference evidence="18 19" key="1">
    <citation type="submission" date="2018-04" db="EMBL/GenBank/DDBJ databases">
        <title>Genomic Encyclopedia of Archaeal and Bacterial Type Strains, Phase II (KMG-II): from individual species to whole genera.</title>
        <authorList>
            <person name="Goeker M."/>
        </authorList>
    </citation>
    <scope>NUCLEOTIDE SEQUENCE [LARGE SCALE GENOMIC DNA]</scope>
    <source>
        <strain evidence="18 19">DSM 25521</strain>
    </source>
</reference>
<keyword evidence="5" id="KW-0997">Cell inner membrane</keyword>
<gene>
    <name evidence="18" type="ORF">C8P69_101753</name>
</gene>
<name>A0A2T4ZJE1_9HYPH</name>
<dbReference type="RefSeq" id="WP_108174494.1">
    <property type="nucleotide sequence ID" value="NZ_PZZL01000001.1"/>
</dbReference>
<feature type="domain" description="HAMP" evidence="17">
    <location>
        <begin position="185"/>
        <end position="237"/>
    </location>
</feature>
<dbReference type="InterPro" id="IPR036890">
    <property type="entry name" value="HATPase_C_sf"/>
</dbReference>
<dbReference type="Gene3D" id="3.30.565.10">
    <property type="entry name" value="Histidine kinase-like ATPase, C-terminal domain"/>
    <property type="match status" value="1"/>
</dbReference>
<dbReference type="InterPro" id="IPR003594">
    <property type="entry name" value="HATPase_dom"/>
</dbReference>
<evidence type="ECO:0000256" key="15">
    <source>
        <dbReference type="SAM" id="Phobius"/>
    </source>
</evidence>
<evidence type="ECO:0000256" key="8">
    <source>
        <dbReference type="ARBA" id="ARBA00022692"/>
    </source>
</evidence>
<protein>
    <recommendedName>
        <fullName evidence="3">histidine kinase</fullName>
        <ecNumber evidence="3">2.7.13.3</ecNumber>
    </recommendedName>
</protein>
<evidence type="ECO:0000256" key="5">
    <source>
        <dbReference type="ARBA" id="ARBA00022519"/>
    </source>
</evidence>
<evidence type="ECO:0000313" key="19">
    <source>
        <dbReference type="Proteomes" id="UP000241808"/>
    </source>
</evidence>
<sequence length="444" mass="48279">MAREGGRFWTRLLPDRIATQIALLVVVSVLLLHAAVYITVVSIRGGPPPEHPAETTGRVAGFLQMLDAAPMADRASLIARMGQVSPGLSFTYPAARTAETPYARDPRAHHLRRLLRGSLAVAEPEQSDEPRRVRIPVTLSDGTVVAVTLPFDQPPGGPPGFGGAVIGTGIFLLLILSLLGTWTVLFLLRPLRAMETTVEAYGRDEAPSPLPETGPREIRTVAKAINRMQERITRLLEDRTRTLAAVGHDLRTPITRLRLRADMLEDSPERQRMLADLEQMDAMVQSALTHLRDGRGTGQTAPFDLHSLLQTIADRYQDIGKPVTMVETGRLAVRGRALDIDRAVTNIVDNALKYGETAAIALFRVGDSAVVEVSDQGPGIAVDRREAMLQPFVRGDEARTMNDADGFGLGLSITRAIIEAHGGTISFTDRKPQGFTVRVTLPVA</sequence>
<dbReference type="AlphaFoldDB" id="A0A2T4ZJE1"/>
<dbReference type="GO" id="GO:0000155">
    <property type="term" value="F:phosphorelay sensor kinase activity"/>
    <property type="evidence" value="ECO:0007669"/>
    <property type="project" value="InterPro"/>
</dbReference>
<keyword evidence="13" id="KW-0902">Two-component regulatory system</keyword>
<dbReference type="EMBL" id="PZZL01000001">
    <property type="protein sequence ID" value="PTM62076.1"/>
    <property type="molecule type" value="Genomic_DNA"/>
</dbReference>
<dbReference type="InterPro" id="IPR004358">
    <property type="entry name" value="Sig_transdc_His_kin-like_C"/>
</dbReference>
<dbReference type="Proteomes" id="UP000241808">
    <property type="component" value="Unassembled WGS sequence"/>
</dbReference>
<dbReference type="Pfam" id="PF00512">
    <property type="entry name" value="HisKA"/>
    <property type="match status" value="1"/>
</dbReference>
<keyword evidence="19" id="KW-1185">Reference proteome</keyword>
<keyword evidence="8 15" id="KW-0812">Transmembrane</keyword>
<feature type="transmembrane region" description="Helical" evidence="15">
    <location>
        <begin position="161"/>
        <end position="188"/>
    </location>
</feature>
<accession>A0A2T4ZJE1</accession>
<evidence type="ECO:0000259" key="17">
    <source>
        <dbReference type="PROSITE" id="PS50885"/>
    </source>
</evidence>
<dbReference type="InterPro" id="IPR050980">
    <property type="entry name" value="2C_sensor_his_kinase"/>
</dbReference>
<evidence type="ECO:0000256" key="12">
    <source>
        <dbReference type="ARBA" id="ARBA00022989"/>
    </source>
</evidence>
<dbReference type="InterPro" id="IPR003660">
    <property type="entry name" value="HAMP_dom"/>
</dbReference>
<evidence type="ECO:0000259" key="16">
    <source>
        <dbReference type="PROSITE" id="PS50109"/>
    </source>
</evidence>
<evidence type="ECO:0000256" key="4">
    <source>
        <dbReference type="ARBA" id="ARBA00022475"/>
    </source>
</evidence>
<comment type="catalytic activity">
    <reaction evidence="1">
        <text>ATP + protein L-histidine = ADP + protein N-phospho-L-histidine.</text>
        <dbReference type="EC" id="2.7.13.3"/>
    </reaction>
</comment>
<keyword evidence="10 18" id="KW-0418">Kinase</keyword>
<dbReference type="SMART" id="SM00304">
    <property type="entry name" value="HAMP"/>
    <property type="match status" value="1"/>
</dbReference>
<dbReference type="SUPFAM" id="SSF47384">
    <property type="entry name" value="Homodimeric domain of signal transducing histidine kinase"/>
    <property type="match status" value="1"/>
</dbReference>
<evidence type="ECO:0000256" key="2">
    <source>
        <dbReference type="ARBA" id="ARBA00004429"/>
    </source>
</evidence>
<keyword evidence="6" id="KW-0597">Phosphoprotein</keyword>
<dbReference type="CDD" id="cd00082">
    <property type="entry name" value="HisKA"/>
    <property type="match status" value="1"/>
</dbReference>
<evidence type="ECO:0000256" key="6">
    <source>
        <dbReference type="ARBA" id="ARBA00022553"/>
    </source>
</evidence>
<dbReference type="PANTHER" id="PTHR44936">
    <property type="entry name" value="SENSOR PROTEIN CREC"/>
    <property type="match status" value="1"/>
</dbReference>
<evidence type="ECO:0000313" key="18">
    <source>
        <dbReference type="EMBL" id="PTM62076.1"/>
    </source>
</evidence>
<dbReference type="SMART" id="SM00388">
    <property type="entry name" value="HisKA"/>
    <property type="match status" value="1"/>
</dbReference>
<dbReference type="GO" id="GO:0005524">
    <property type="term" value="F:ATP binding"/>
    <property type="evidence" value="ECO:0007669"/>
    <property type="project" value="UniProtKB-KW"/>
</dbReference>
<dbReference type="GO" id="GO:0005886">
    <property type="term" value="C:plasma membrane"/>
    <property type="evidence" value="ECO:0007669"/>
    <property type="project" value="UniProtKB-SubCell"/>
</dbReference>
<dbReference type="CDD" id="cd00075">
    <property type="entry name" value="HATPase"/>
    <property type="match status" value="1"/>
</dbReference>
<dbReference type="SUPFAM" id="SSF55874">
    <property type="entry name" value="ATPase domain of HSP90 chaperone/DNA topoisomerase II/histidine kinase"/>
    <property type="match status" value="1"/>
</dbReference>
<dbReference type="EC" id="2.7.13.3" evidence="3"/>
<evidence type="ECO:0000256" key="9">
    <source>
        <dbReference type="ARBA" id="ARBA00022741"/>
    </source>
</evidence>
<dbReference type="Pfam" id="PF00672">
    <property type="entry name" value="HAMP"/>
    <property type="match status" value="1"/>
</dbReference>
<evidence type="ECO:0000256" key="1">
    <source>
        <dbReference type="ARBA" id="ARBA00000085"/>
    </source>
</evidence>
<dbReference type="OrthoDB" id="9804645at2"/>
<dbReference type="PRINTS" id="PR00344">
    <property type="entry name" value="BCTRLSENSOR"/>
</dbReference>
<keyword evidence="11" id="KW-0067">ATP-binding</keyword>
<dbReference type="InterPro" id="IPR005467">
    <property type="entry name" value="His_kinase_dom"/>
</dbReference>
<proteinExistence type="predicted"/>
<keyword evidence="14 15" id="KW-0472">Membrane</keyword>
<keyword evidence="4" id="KW-1003">Cell membrane</keyword>
<dbReference type="CDD" id="cd06225">
    <property type="entry name" value="HAMP"/>
    <property type="match status" value="1"/>
</dbReference>
<dbReference type="PROSITE" id="PS50885">
    <property type="entry name" value="HAMP"/>
    <property type="match status" value="1"/>
</dbReference>
<organism evidence="18 19">
    <name type="scientific">Phreatobacter oligotrophus</name>
    <dbReference type="NCBI Taxonomy" id="1122261"/>
    <lineage>
        <taxon>Bacteria</taxon>
        <taxon>Pseudomonadati</taxon>
        <taxon>Pseudomonadota</taxon>
        <taxon>Alphaproteobacteria</taxon>
        <taxon>Hyphomicrobiales</taxon>
        <taxon>Phreatobacteraceae</taxon>
        <taxon>Phreatobacter</taxon>
    </lineage>
</organism>
<dbReference type="PANTHER" id="PTHR44936:SF5">
    <property type="entry name" value="SENSOR HISTIDINE KINASE ENVZ"/>
    <property type="match status" value="1"/>
</dbReference>
<evidence type="ECO:0000256" key="13">
    <source>
        <dbReference type="ARBA" id="ARBA00023012"/>
    </source>
</evidence>
<keyword evidence="12 15" id="KW-1133">Transmembrane helix</keyword>
<dbReference type="Gene3D" id="1.10.287.130">
    <property type="match status" value="1"/>
</dbReference>